<dbReference type="InterPro" id="IPR017054">
    <property type="entry name" value="PduS"/>
</dbReference>
<keyword evidence="7" id="KW-0411">Iron-sulfur</keyword>
<feature type="coiled-coil region" evidence="8">
    <location>
        <begin position="72"/>
        <end position="99"/>
    </location>
</feature>
<dbReference type="SUPFAM" id="SSF142019">
    <property type="entry name" value="Nqo1 FMN-binding domain-like"/>
    <property type="match status" value="1"/>
</dbReference>
<dbReference type="InterPro" id="IPR010208">
    <property type="entry name" value="Ion_transpt_RnfC/RsxC"/>
</dbReference>
<dbReference type="GO" id="GO:0016020">
    <property type="term" value="C:membrane"/>
    <property type="evidence" value="ECO:0007669"/>
    <property type="project" value="InterPro"/>
</dbReference>
<dbReference type="InterPro" id="IPR017900">
    <property type="entry name" value="4Fe4S_Fe_S_CS"/>
</dbReference>
<dbReference type="Proteomes" id="UP000184447">
    <property type="component" value="Unassembled WGS sequence"/>
</dbReference>
<evidence type="ECO:0000256" key="5">
    <source>
        <dbReference type="ARBA" id="ARBA00022982"/>
    </source>
</evidence>
<evidence type="ECO:0000256" key="2">
    <source>
        <dbReference type="ARBA" id="ARBA00022485"/>
    </source>
</evidence>
<dbReference type="EMBL" id="FQXM01000017">
    <property type="protein sequence ID" value="SHH86724.1"/>
    <property type="molecule type" value="Genomic_DNA"/>
</dbReference>
<evidence type="ECO:0000313" key="10">
    <source>
        <dbReference type="EMBL" id="SHH86724.1"/>
    </source>
</evidence>
<dbReference type="AlphaFoldDB" id="A0A1M5WHR5"/>
<keyword evidence="2" id="KW-0004">4Fe-4S</keyword>
<dbReference type="OrthoDB" id="9767754at2"/>
<dbReference type="Pfam" id="PF13534">
    <property type="entry name" value="Fer4_17"/>
    <property type="match status" value="1"/>
</dbReference>
<dbReference type="PROSITE" id="PS51379">
    <property type="entry name" value="4FE4S_FER_2"/>
    <property type="match status" value="1"/>
</dbReference>
<dbReference type="SUPFAM" id="SSF46548">
    <property type="entry name" value="alpha-helical ferredoxin"/>
    <property type="match status" value="1"/>
</dbReference>
<reference evidence="10 11" key="1">
    <citation type="submission" date="2016-11" db="EMBL/GenBank/DDBJ databases">
        <authorList>
            <person name="Jaros S."/>
            <person name="Januszkiewicz K."/>
            <person name="Wedrychowicz H."/>
        </authorList>
    </citation>
    <scope>NUCLEOTIDE SEQUENCE [LARGE SCALE GENOMIC DNA]</scope>
    <source>
        <strain evidence="10 11">DSM 8605</strain>
    </source>
</reference>
<dbReference type="PROSITE" id="PS00198">
    <property type="entry name" value="4FE4S_FER_1"/>
    <property type="match status" value="1"/>
</dbReference>
<evidence type="ECO:0000256" key="8">
    <source>
        <dbReference type="SAM" id="Coils"/>
    </source>
</evidence>
<keyword evidence="1" id="KW-0813">Transport</keyword>
<proteinExistence type="predicted"/>
<name>A0A1M5WHR5_9CLOT</name>
<dbReference type="InterPro" id="IPR037225">
    <property type="entry name" value="Nuo51_FMN-bd_sf"/>
</dbReference>
<keyword evidence="3" id="KW-0479">Metal-binding</keyword>
<dbReference type="Pfam" id="PF10531">
    <property type="entry name" value="SLBB"/>
    <property type="match status" value="1"/>
</dbReference>
<dbReference type="PANTHER" id="PTHR43034:SF2">
    <property type="entry name" value="ION-TRANSLOCATING OXIDOREDUCTASE COMPLEX SUBUNIT C"/>
    <property type="match status" value="1"/>
</dbReference>
<evidence type="ECO:0000256" key="4">
    <source>
        <dbReference type="ARBA" id="ARBA00022737"/>
    </source>
</evidence>
<feature type="domain" description="4Fe-4S ferredoxin-type" evidence="9">
    <location>
        <begin position="244"/>
        <end position="276"/>
    </location>
</feature>
<evidence type="ECO:0000256" key="3">
    <source>
        <dbReference type="ARBA" id="ARBA00022723"/>
    </source>
</evidence>
<evidence type="ECO:0000256" key="7">
    <source>
        <dbReference type="ARBA" id="ARBA00023014"/>
    </source>
</evidence>
<dbReference type="GO" id="GO:0051539">
    <property type="term" value="F:4 iron, 4 sulfur cluster binding"/>
    <property type="evidence" value="ECO:0007669"/>
    <property type="project" value="UniProtKB-KW"/>
</dbReference>
<dbReference type="InterPro" id="IPR019554">
    <property type="entry name" value="Soluble_ligand-bd"/>
</dbReference>
<dbReference type="InterPro" id="IPR017896">
    <property type="entry name" value="4Fe4S_Fe-S-bd"/>
</dbReference>
<protein>
    <submittedName>
        <fullName evidence="10">Electron transport complex, RnfABCDGE type, C subunit</fullName>
    </submittedName>
</protein>
<organism evidence="10 11">
    <name type="scientific">Clostridium grantii DSM 8605</name>
    <dbReference type="NCBI Taxonomy" id="1121316"/>
    <lineage>
        <taxon>Bacteria</taxon>
        <taxon>Bacillati</taxon>
        <taxon>Bacillota</taxon>
        <taxon>Clostridia</taxon>
        <taxon>Eubacteriales</taxon>
        <taxon>Clostridiaceae</taxon>
        <taxon>Clostridium</taxon>
    </lineage>
</organism>
<dbReference type="SUPFAM" id="SSF142984">
    <property type="entry name" value="Nqo1 middle domain-like"/>
    <property type="match status" value="1"/>
</dbReference>
<evidence type="ECO:0000256" key="1">
    <source>
        <dbReference type="ARBA" id="ARBA00022448"/>
    </source>
</evidence>
<dbReference type="GO" id="GO:0009055">
    <property type="term" value="F:electron transfer activity"/>
    <property type="evidence" value="ECO:0007669"/>
    <property type="project" value="InterPro"/>
</dbReference>
<sequence>MELLQKIIDAGVVGAGGAGFPTHVKLNCKVEFLIVNGSECEPLLKTDQLLMKTKPEEMIKALEEMAKIVEAKRVIIALKNKYKEQIESLENAIKSLDSKVEIFLMDNFYPAGDEQTLVYEVTGRSIPAGGIPLKVGTVVSNVATVVNIYEAIKGNPVIEQHVAVQGDVKNPIILKIPIGTSVIRCIEEAGGAILDDYSVILGGPMMGRNVDKEDLYKEVITKTSTSIIVVPKDHHVINKNRISIEHMINKAKSACIQCSYCTEMCPRYLIGHPIQPHKIMRTVALSENSECIKEALICCECGVCELYACPMQLSPRKMNIYLKNKLREQGVNYQNHQSEINAHEQRENRKVPAKRLISRLNLNKYEYQKVEELKEIEISMVSIPLKQHIGAPSEAIVNVGDLVVKGQLIGKMEEGSLGANIHASINGQVTEVSNKIVINSKYGEEK</sequence>
<dbReference type="Gene3D" id="3.40.50.11540">
    <property type="entry name" value="NADH-ubiquinone oxidoreductase 51kDa subunit"/>
    <property type="match status" value="1"/>
</dbReference>
<dbReference type="PANTHER" id="PTHR43034">
    <property type="entry name" value="ION-TRANSLOCATING OXIDOREDUCTASE COMPLEX SUBUNIT C"/>
    <property type="match status" value="1"/>
</dbReference>
<evidence type="ECO:0000256" key="6">
    <source>
        <dbReference type="ARBA" id="ARBA00023004"/>
    </source>
</evidence>
<accession>A0A1M5WHR5</accession>
<keyword evidence="11" id="KW-1185">Reference proteome</keyword>
<gene>
    <name evidence="10" type="ORF">SAMN02745207_02900</name>
</gene>
<dbReference type="GO" id="GO:0046872">
    <property type="term" value="F:metal ion binding"/>
    <property type="evidence" value="ECO:0007669"/>
    <property type="project" value="UniProtKB-KW"/>
</dbReference>
<dbReference type="STRING" id="1121316.SAMN02745207_02900"/>
<dbReference type="PIRSF" id="PIRSF036408">
    <property type="entry name" value="PduS_prd"/>
    <property type="match status" value="1"/>
</dbReference>
<dbReference type="RefSeq" id="WP_073339129.1">
    <property type="nucleotide sequence ID" value="NZ_FQXM01000017.1"/>
</dbReference>
<keyword evidence="5" id="KW-0249">Electron transport</keyword>
<keyword evidence="6" id="KW-0408">Iron</keyword>
<dbReference type="Pfam" id="PF13375">
    <property type="entry name" value="RnfC_N"/>
    <property type="match status" value="1"/>
</dbReference>
<dbReference type="InterPro" id="IPR026902">
    <property type="entry name" value="RnfC_N"/>
</dbReference>
<keyword evidence="8" id="KW-0175">Coiled coil</keyword>
<keyword evidence="4" id="KW-0677">Repeat</keyword>
<dbReference type="InterPro" id="IPR011538">
    <property type="entry name" value="Nuo51_FMN-bd"/>
</dbReference>
<evidence type="ECO:0000313" key="11">
    <source>
        <dbReference type="Proteomes" id="UP000184447"/>
    </source>
</evidence>
<dbReference type="Pfam" id="PF01512">
    <property type="entry name" value="Complex1_51K"/>
    <property type="match status" value="1"/>
</dbReference>
<evidence type="ECO:0000259" key="9">
    <source>
        <dbReference type="PROSITE" id="PS51379"/>
    </source>
</evidence>